<reference evidence="1 2" key="1">
    <citation type="submission" date="2020-01" db="EMBL/GenBank/DDBJ databases">
        <authorList>
            <person name="Liu G."/>
            <person name="Liu B."/>
        </authorList>
    </citation>
    <scope>NUCLEOTIDE SEQUENCE [LARGE SCALE GENOMIC DNA]</scope>
    <source>
        <strain evidence="1 2">FJAT-51161</strain>
    </source>
</reference>
<dbReference type="Proteomes" id="UP000596049">
    <property type="component" value="Chromosome"/>
</dbReference>
<gene>
    <name evidence="1" type="primary">cas8c</name>
    <name evidence="1" type="ORF">FJQ98_11680</name>
</gene>
<proteinExistence type="predicted"/>
<organism evidence="1 2">
    <name type="scientific">Lysinibacillus agricola</name>
    <dbReference type="NCBI Taxonomy" id="2590012"/>
    <lineage>
        <taxon>Bacteria</taxon>
        <taxon>Bacillati</taxon>
        <taxon>Bacillota</taxon>
        <taxon>Bacilli</taxon>
        <taxon>Bacillales</taxon>
        <taxon>Bacillaceae</taxon>
        <taxon>Lysinibacillus</taxon>
    </lineage>
</organism>
<dbReference type="EMBL" id="CP067341">
    <property type="protein sequence ID" value="QQP14601.1"/>
    <property type="molecule type" value="Genomic_DNA"/>
</dbReference>
<evidence type="ECO:0000313" key="2">
    <source>
        <dbReference type="Proteomes" id="UP000596049"/>
    </source>
</evidence>
<protein>
    <submittedName>
        <fullName evidence="1">Type I-C CRISPR-associated protein Cas8c/Csd1</fullName>
    </submittedName>
</protein>
<dbReference type="Pfam" id="PF09709">
    <property type="entry name" value="Cas_Csd1"/>
    <property type="match status" value="1"/>
</dbReference>
<keyword evidence="2" id="KW-1185">Reference proteome</keyword>
<dbReference type="InterPro" id="IPR010144">
    <property type="entry name" value="CRISPR-assoc_prot_Csd1-typ"/>
</dbReference>
<evidence type="ECO:0000313" key="1">
    <source>
        <dbReference type="EMBL" id="QQP14601.1"/>
    </source>
</evidence>
<dbReference type="CDD" id="cd09757">
    <property type="entry name" value="Cas8c_I-C"/>
    <property type="match status" value="1"/>
</dbReference>
<dbReference type="RefSeq" id="WP_053596975.1">
    <property type="nucleotide sequence ID" value="NZ_CP067341.1"/>
</dbReference>
<accession>A0ABX7AXR3</accession>
<sequence length="641" mass="74123">MSYLRALFNTYEENEAQVGEIFSKETKDKKVLEYTLLPISHTTQTAHIEMIINLDGTLYDAKVIGKINTILPFTESSGSRSGKNYVSHMLQDKLMYVAGDYVAFTQEEDKRDAHLHYLEQLGEWCDSHYSHPHIQAIYEYVKKGTLIQDLVERSILHLTEAGLLHSKWDTKQDGDKPPIFQMLAGAQESAFVRFNVHVPGEITDPVWSNKDIYDAYSQFYNTKLQESDICYVTGEYLPFTVRHPNKLRNSGDKAKLISANDSSGFTYRGRFKDSFEAANISYDVSQKAHNALKWLIERQGKQVDGRIFLVWGSKNPDMPYVADDLSSSVFTGWNDFLVQRDAMLAQKADTKKVLADQHSLLISGIKKNLNIQEHDDEKVYILTLDAATPGRLAVLYYRDLDIKDYFDKLLIWHKDCSWRHTRKKENEWVQYFGSPSFYTIAHAAYGPRPSDKVVKGVIERMLPCILDGRKIPIDIVRSAIVRASNPQFYDQMWEWEQVLGVACSLVKKHYFDKDKEVYTMALDTTSPERDYLFGRLLAVADVLERNALGKEENRPTNALRYMNAFSRHPARTWETIQRNLQPYQMKLREKGIYYTKLIDDIGAQMDIKDFTDEPLSGKYLLGYYSQRQALYTKKEKNEEES</sequence>
<dbReference type="NCBIfam" id="TIGR01863">
    <property type="entry name" value="cas_Csd1"/>
    <property type="match status" value="1"/>
</dbReference>
<name>A0ABX7AXR3_9BACI</name>